<name>F8P282_SERL9</name>
<dbReference type="EMBL" id="GL945436">
    <property type="protein sequence ID" value="EGO23260.1"/>
    <property type="molecule type" value="Genomic_DNA"/>
</dbReference>
<protein>
    <submittedName>
        <fullName evidence="1">Uncharacterized protein</fullName>
    </submittedName>
</protein>
<dbReference type="KEGG" id="sla:SERLADRAFT_472160"/>
<dbReference type="HOGENOM" id="CLU_2764934_0_0_1"/>
<proteinExistence type="predicted"/>
<accession>F8P282</accession>
<organism>
    <name type="scientific">Serpula lacrymans var. lacrymans (strain S7.9)</name>
    <name type="common">Dry rot fungus</name>
    <dbReference type="NCBI Taxonomy" id="578457"/>
    <lineage>
        <taxon>Eukaryota</taxon>
        <taxon>Fungi</taxon>
        <taxon>Dikarya</taxon>
        <taxon>Basidiomycota</taxon>
        <taxon>Agaricomycotina</taxon>
        <taxon>Agaricomycetes</taxon>
        <taxon>Agaricomycetidae</taxon>
        <taxon>Boletales</taxon>
        <taxon>Coniophorineae</taxon>
        <taxon>Serpulaceae</taxon>
        <taxon>Serpula</taxon>
    </lineage>
</organism>
<dbReference type="GeneID" id="18820080"/>
<dbReference type="Proteomes" id="UP000008064">
    <property type="component" value="Unassembled WGS sequence"/>
</dbReference>
<feature type="non-terminal residue" evidence="1">
    <location>
        <position position="75"/>
    </location>
</feature>
<dbReference type="RefSeq" id="XP_007320500.1">
    <property type="nucleotide sequence ID" value="XM_007320438.1"/>
</dbReference>
<sequence>MLRLNLKFRALCSFCILSYFLYASMLQTENIMQHITLSSLSEFQVSGLTGSCRHRACWSASQYPLSHIDFSLRLL</sequence>
<gene>
    <name evidence="1" type="ORF">SERLADRAFT_472160</name>
</gene>
<reference evidence="1" key="1">
    <citation type="submission" date="2011-04" db="EMBL/GenBank/DDBJ databases">
        <title>Evolution of plant cell wall degrading machinery underlies the functional diversity of forest fungi.</title>
        <authorList>
            <consortium name="US DOE Joint Genome Institute (JGI-PGF)"/>
            <person name="Eastwood D.C."/>
            <person name="Floudas D."/>
            <person name="Binder M."/>
            <person name="Majcherczyk A."/>
            <person name="Schneider P."/>
            <person name="Aerts A."/>
            <person name="Asiegbu F.O."/>
            <person name="Baker S.E."/>
            <person name="Barry K."/>
            <person name="Bendiksby M."/>
            <person name="Blumentritt M."/>
            <person name="Coutinho P.M."/>
            <person name="Cullen D."/>
            <person name="Cullen D."/>
            <person name="Gathman A."/>
            <person name="Goodell B."/>
            <person name="Henrissat B."/>
            <person name="Ihrmark K."/>
            <person name="Kauserud H."/>
            <person name="Kohler A."/>
            <person name="LaButti K."/>
            <person name="Lapidus A."/>
            <person name="Lavin J.L."/>
            <person name="Lee Y.-H."/>
            <person name="Lindquist E."/>
            <person name="Lilly W."/>
            <person name="Lucas S."/>
            <person name="Morin E."/>
            <person name="Murat C."/>
            <person name="Oguiza J.A."/>
            <person name="Park J."/>
            <person name="Pisabarro A.G."/>
            <person name="Riley R."/>
            <person name="Rosling A."/>
            <person name="Salamov A."/>
            <person name="Schmidt O."/>
            <person name="Schmutz J."/>
            <person name="Skrede I."/>
            <person name="Stenlid J."/>
            <person name="Wiebenga A."/>
            <person name="Xie X."/>
            <person name="Kues U."/>
            <person name="Hibbett D.S."/>
            <person name="Hoffmeister D."/>
            <person name="Hogberg N."/>
            <person name="Martin F."/>
            <person name="Grigoriev I.V."/>
            <person name="Watkinson S.C."/>
        </authorList>
    </citation>
    <scope>NUCLEOTIDE SEQUENCE</scope>
    <source>
        <strain evidence="1">S7.9</strain>
    </source>
</reference>
<dbReference type="AlphaFoldDB" id="F8P282"/>
<evidence type="ECO:0000313" key="1">
    <source>
        <dbReference type="EMBL" id="EGO23260.1"/>
    </source>
</evidence>